<dbReference type="EMBL" id="CP081303">
    <property type="protein sequence ID" value="QZE14141.1"/>
    <property type="molecule type" value="Genomic_DNA"/>
</dbReference>
<proteinExistence type="predicted"/>
<evidence type="ECO:0000313" key="1">
    <source>
        <dbReference type="EMBL" id="QZE14141.1"/>
    </source>
</evidence>
<name>A0AC61NEW8_9BACT</name>
<keyword evidence="1" id="KW-0489">Methyltransferase</keyword>
<sequence>MEENNQVKEQLYGKTLTELQEVVVQYGFPKFTAKQICEWLYKKDATSFEQMTNLSKKAREVLSQNFTIGLETYSDRKESVDGTKKYLFQVGDHKYIETAMIPEGDRKTVCVSSQVGCKMNCLFCMTGKQGFQQHLTTNQILNQLRMIDEWGGVTNIVYMGMGEPMDNIDSVLKSLEIITSDWGYAMSPKRVNVSTVGVIPSLRRFLDESSCHLAISLHSPYDEERSKIMPVQKAYKIQDVLDLVRQYDFSAQRRVSFEYIVFAGLNDTPKHARALVALLKGIPCRMNLIRFHEIPDTPLQGTNEQRLQAFKDMLNEKGLLTTVRVSRGEDIYAACGLLSTKKLVENKGE</sequence>
<evidence type="ECO:0000313" key="2">
    <source>
        <dbReference type="Proteomes" id="UP000826212"/>
    </source>
</evidence>
<keyword evidence="2" id="KW-1185">Reference proteome</keyword>
<gene>
    <name evidence="1" type="primary">rlmN</name>
    <name evidence="1" type="ORF">K4L44_16705</name>
</gene>
<dbReference type="Proteomes" id="UP000826212">
    <property type="component" value="Chromosome"/>
</dbReference>
<dbReference type="EC" id="2.1.1.192" evidence="1"/>
<organism evidence="1 2">
    <name type="scientific">Halosquirtibacter laminarini</name>
    <dbReference type="NCBI Taxonomy" id="3374600"/>
    <lineage>
        <taxon>Bacteria</taxon>
        <taxon>Pseudomonadati</taxon>
        <taxon>Bacteroidota</taxon>
        <taxon>Bacteroidia</taxon>
        <taxon>Marinilabiliales</taxon>
        <taxon>Prolixibacteraceae</taxon>
        <taxon>Halosquirtibacter</taxon>
    </lineage>
</organism>
<reference evidence="1" key="1">
    <citation type="submission" date="2021-08" db="EMBL/GenBank/DDBJ databases">
        <title>Novel anaerobic bacterium isolated from sea squirt in East Sea, Republic of Korea.</title>
        <authorList>
            <person name="Nguyen T.H."/>
            <person name="Li Z."/>
            <person name="Lee Y.-J."/>
            <person name="Ko J."/>
            <person name="Kim S.-G."/>
        </authorList>
    </citation>
    <scope>NUCLEOTIDE SEQUENCE</scope>
    <source>
        <strain evidence="1">KCTC 25031</strain>
    </source>
</reference>
<protein>
    <submittedName>
        <fullName evidence="1">23S rRNA (Adenine(2503)-C(2))-methyltransferase RlmN</fullName>
        <ecNumber evidence="1">2.1.1.192</ecNumber>
    </submittedName>
</protein>
<keyword evidence="1" id="KW-0808">Transferase</keyword>
<accession>A0AC61NEW8</accession>